<proteinExistence type="predicted"/>
<reference evidence="1 2" key="1">
    <citation type="submission" date="2022-12" db="EMBL/GenBank/DDBJ databases">
        <title>Polyphasic characterization of Geotalea uranireducens NIT-SL11 newly isolated from a complex of sewage sludge and microbially reduced graphene oxide.</title>
        <authorList>
            <person name="Xie L."/>
            <person name="Yoshida N."/>
            <person name="Meng L."/>
        </authorList>
    </citation>
    <scope>NUCLEOTIDE SEQUENCE [LARGE SCALE GENOMIC DNA]</scope>
    <source>
        <strain evidence="1 2">NIT-SL11</strain>
    </source>
</reference>
<accession>A0ABN6VND9</accession>
<evidence type="ECO:0000313" key="2">
    <source>
        <dbReference type="Proteomes" id="UP001317705"/>
    </source>
</evidence>
<sequence>MLLNNIFNTHAFRLSSRGPIAHPELDYLVCHKGAFAGGCLLESCMEFITAPPVVAKEEANLNAQTPVLTS</sequence>
<keyword evidence="2" id="KW-1185">Reference proteome</keyword>
<name>A0ABN6VND9_9BACT</name>
<dbReference type="Proteomes" id="UP001317705">
    <property type="component" value="Chromosome"/>
</dbReference>
<gene>
    <name evidence="1" type="ORF">GURASL_06840</name>
</gene>
<organism evidence="1 2">
    <name type="scientific">Geotalea uraniireducens</name>
    <dbReference type="NCBI Taxonomy" id="351604"/>
    <lineage>
        <taxon>Bacteria</taxon>
        <taxon>Pseudomonadati</taxon>
        <taxon>Thermodesulfobacteriota</taxon>
        <taxon>Desulfuromonadia</taxon>
        <taxon>Geobacterales</taxon>
        <taxon>Geobacteraceae</taxon>
        <taxon>Geotalea</taxon>
    </lineage>
</organism>
<dbReference type="EMBL" id="AP027151">
    <property type="protein sequence ID" value="BDV41761.1"/>
    <property type="molecule type" value="Genomic_DNA"/>
</dbReference>
<protein>
    <submittedName>
        <fullName evidence="1">Uncharacterized protein</fullName>
    </submittedName>
</protein>
<evidence type="ECO:0000313" key="1">
    <source>
        <dbReference type="EMBL" id="BDV41761.1"/>
    </source>
</evidence>